<dbReference type="Gene3D" id="2.60.120.1200">
    <property type="match status" value="1"/>
</dbReference>
<dbReference type="EMBL" id="JARVCO010000012">
    <property type="protein sequence ID" value="MDZ8120535.1"/>
    <property type="molecule type" value="Genomic_DNA"/>
</dbReference>
<dbReference type="InterPro" id="IPR041224">
    <property type="entry name" value="BPA_C"/>
</dbReference>
<evidence type="ECO:0000313" key="3">
    <source>
        <dbReference type="EMBL" id="MDZ8120535.1"/>
    </source>
</evidence>
<proteinExistence type="predicted"/>
<gene>
    <name evidence="3" type="ORF">P9H32_18050</name>
</gene>
<feature type="domain" description="Beta-porphyranase A C-terminal" evidence="1">
    <location>
        <begin position="535"/>
        <end position="629"/>
    </location>
</feature>
<dbReference type="InterPro" id="IPR017853">
    <property type="entry name" value="GH"/>
</dbReference>
<dbReference type="Pfam" id="PF18206">
    <property type="entry name" value="Porphyrn_cat_1"/>
    <property type="match status" value="1"/>
</dbReference>
<accession>A0ABU5N265</accession>
<evidence type="ECO:0000313" key="4">
    <source>
        <dbReference type="Proteomes" id="UP001290861"/>
    </source>
</evidence>
<dbReference type="CDD" id="cd21510">
    <property type="entry name" value="agarase_cat"/>
    <property type="match status" value="1"/>
</dbReference>
<name>A0ABU5N265_9BACT</name>
<evidence type="ECO:0000259" key="1">
    <source>
        <dbReference type="Pfam" id="PF18040"/>
    </source>
</evidence>
<feature type="domain" description="Porphyranase beta-sandwich" evidence="2">
    <location>
        <begin position="422"/>
        <end position="525"/>
    </location>
</feature>
<dbReference type="Proteomes" id="UP001290861">
    <property type="component" value="Unassembled WGS sequence"/>
</dbReference>
<reference evidence="3 4" key="1">
    <citation type="journal article" date="2024" name="Appl. Environ. Microbiol.">
        <title>Pontiella agarivorans sp. nov., a novel marine anaerobic bacterium capable of degrading macroalgal polysaccharides and fixing nitrogen.</title>
        <authorList>
            <person name="Liu N."/>
            <person name="Kivenson V."/>
            <person name="Peng X."/>
            <person name="Cui Z."/>
            <person name="Lankiewicz T.S."/>
            <person name="Gosselin K.M."/>
            <person name="English C.J."/>
            <person name="Blair E.M."/>
            <person name="O'Malley M.A."/>
            <person name="Valentine D.L."/>
        </authorList>
    </citation>
    <scope>NUCLEOTIDE SEQUENCE [LARGE SCALE GENOMIC DNA]</scope>
    <source>
        <strain evidence="3 4">NLcol2</strain>
    </source>
</reference>
<dbReference type="Pfam" id="PF18040">
    <property type="entry name" value="BPA_C"/>
    <property type="match status" value="1"/>
</dbReference>
<dbReference type="SUPFAM" id="SSF51445">
    <property type="entry name" value="(Trans)glycosidases"/>
    <property type="match status" value="1"/>
</dbReference>
<sequence length="638" mass="72226">MKMKWIGLFAAVITANQNGIAEEQPVSVTVNLNVRHSVGGVDAFDREKWMVLHARATEHDWDSEEQRETFLNEYDVYLGRDCGALPEALSWTSEDPDKPGWCDHACIEQLGKRERERYAQNTAVHALEYRSKKMTIGGQPKMFPDGSTNANGFAIGSYDALADFYEQYLTHFTGSGGTDGPPKPAMLEVVNEPFVHAREHNTTYAEISEFHNKVAERVKRLHPDLLIGGYTAAHPGFEDHDFGHWDKNWRQFIDIAGGNMDFFSLHLYDNPLKNKDPQNSIYRSGSNVEAILDMVEHYSFLKLGEVKPLNISEYGCLRVGNGFPYSPDEAWRCTRSYNTILMQLLERPDRIIQAIPFMVLKAEWGRKDGYPYPKRLLYDVDELKGRPKDNDGPWAYTPRLNFWELWKGVKGTRVDTIASDPDIQVDAYVNGADVFAVVSSLDHTGPQTVELSMLGAAEDLLRVEVKHAHADENLEPVIDEFERASLERITLGASATAMLKFSYRAPLKTDEVSVEKKYYATTYLQPIKADEPVRFRIEGVRRASSYGEAVLRLGMGREHGRSLHPVVRVNGTSVEVPTDWRGYDQATRNQFFGVVEIPVEYDLLEKNNTVEVIFPDDGGHVSSLAMQVFEFSADIRPD</sequence>
<comment type="caution">
    <text evidence="3">The sequence shown here is derived from an EMBL/GenBank/DDBJ whole genome shotgun (WGS) entry which is preliminary data.</text>
</comment>
<dbReference type="InterPro" id="IPR040527">
    <property type="entry name" value="Beta-sand_Porphyrn"/>
</dbReference>
<evidence type="ECO:0008006" key="5">
    <source>
        <dbReference type="Google" id="ProtNLM"/>
    </source>
</evidence>
<keyword evidence="4" id="KW-1185">Reference proteome</keyword>
<dbReference type="Gene3D" id="3.20.20.80">
    <property type="entry name" value="Glycosidases"/>
    <property type="match status" value="1"/>
</dbReference>
<organism evidence="3 4">
    <name type="scientific">Pontiella agarivorans</name>
    <dbReference type="NCBI Taxonomy" id="3038953"/>
    <lineage>
        <taxon>Bacteria</taxon>
        <taxon>Pseudomonadati</taxon>
        <taxon>Kiritimatiellota</taxon>
        <taxon>Kiritimatiellia</taxon>
        <taxon>Kiritimatiellales</taxon>
        <taxon>Pontiellaceae</taxon>
        <taxon>Pontiella</taxon>
    </lineage>
</organism>
<evidence type="ECO:0000259" key="2">
    <source>
        <dbReference type="Pfam" id="PF18206"/>
    </source>
</evidence>
<protein>
    <recommendedName>
        <fullName evidence="5">Beta-agarase</fullName>
    </recommendedName>
</protein>